<keyword evidence="3" id="KW-1185">Reference proteome</keyword>
<reference evidence="2 3" key="1">
    <citation type="submission" date="2016-10" db="EMBL/GenBank/DDBJ databases">
        <authorList>
            <person name="de Groot N.N."/>
        </authorList>
    </citation>
    <scope>NUCLEOTIDE SEQUENCE [LARGE SCALE GENOMIC DNA]</scope>
    <source>
        <strain evidence="2 3">DSM 25186</strain>
    </source>
</reference>
<feature type="region of interest" description="Disordered" evidence="1">
    <location>
        <begin position="136"/>
        <end position="156"/>
    </location>
</feature>
<evidence type="ECO:0000313" key="2">
    <source>
        <dbReference type="EMBL" id="SDM62596.1"/>
    </source>
</evidence>
<dbReference type="AlphaFoldDB" id="A0A1G9URT6"/>
<dbReference type="EMBL" id="FNFO01000017">
    <property type="protein sequence ID" value="SDM62596.1"/>
    <property type="molecule type" value="Genomic_DNA"/>
</dbReference>
<evidence type="ECO:0000256" key="1">
    <source>
        <dbReference type="SAM" id="MobiDB-lite"/>
    </source>
</evidence>
<sequence length="156" mass="17846">MAPAVTMAQTKHRKKKKYPHETPNTRSVWSDNNVKRKAKKTRILQIVKYKPHKVLYGNKCVEEYTRKLGFEYVIALPDENGDADLYAFFSNMGNRILLTFRNGPFWSCRVRKRIKQCRVGSGDFMGALPEEGLSPVVNEQGELDESPLPKEAIASE</sequence>
<name>A0A1G9URT6_9BACT</name>
<organism evidence="2 3">
    <name type="scientific">Catalinimonas alkaloidigena</name>
    <dbReference type="NCBI Taxonomy" id="1075417"/>
    <lineage>
        <taxon>Bacteria</taxon>
        <taxon>Pseudomonadati</taxon>
        <taxon>Bacteroidota</taxon>
        <taxon>Cytophagia</taxon>
        <taxon>Cytophagales</taxon>
        <taxon>Catalimonadaceae</taxon>
        <taxon>Catalinimonas</taxon>
    </lineage>
</organism>
<feature type="region of interest" description="Disordered" evidence="1">
    <location>
        <begin position="1"/>
        <end position="28"/>
    </location>
</feature>
<evidence type="ECO:0000313" key="3">
    <source>
        <dbReference type="Proteomes" id="UP000198510"/>
    </source>
</evidence>
<protein>
    <submittedName>
        <fullName evidence="2">Uncharacterized protein</fullName>
    </submittedName>
</protein>
<accession>A0A1G9URT6</accession>
<dbReference type="STRING" id="1075417.SAMN05421823_11756"/>
<gene>
    <name evidence="2" type="ORF">SAMN05421823_11756</name>
</gene>
<dbReference type="Proteomes" id="UP000198510">
    <property type="component" value="Unassembled WGS sequence"/>
</dbReference>
<proteinExistence type="predicted"/>